<gene>
    <name evidence="1" type="ORF">DFH08DRAFT_945587</name>
</gene>
<organism evidence="1 2">
    <name type="scientific">Mycena albidolilacea</name>
    <dbReference type="NCBI Taxonomy" id="1033008"/>
    <lineage>
        <taxon>Eukaryota</taxon>
        <taxon>Fungi</taxon>
        <taxon>Dikarya</taxon>
        <taxon>Basidiomycota</taxon>
        <taxon>Agaricomycotina</taxon>
        <taxon>Agaricomycetes</taxon>
        <taxon>Agaricomycetidae</taxon>
        <taxon>Agaricales</taxon>
        <taxon>Marasmiineae</taxon>
        <taxon>Mycenaceae</taxon>
        <taxon>Mycena</taxon>
    </lineage>
</organism>
<dbReference type="AlphaFoldDB" id="A0AAD7E896"/>
<evidence type="ECO:0000313" key="2">
    <source>
        <dbReference type="Proteomes" id="UP001218218"/>
    </source>
</evidence>
<comment type="caution">
    <text evidence="1">The sequence shown here is derived from an EMBL/GenBank/DDBJ whole genome shotgun (WGS) entry which is preliminary data.</text>
</comment>
<sequence length="212" mass="23629">MISGGTENASIAAQSQLLPLLPAYPAGWNVCVNDHKTLNLSRKLNNLFTLTAIAVHDREFMKFGPGLSAGQKFEIPWAWVDATLVGFNWGNPFIKKLQHLKASHRNDNIPLQIEQSDRSTQEIAAIISLVPASPPSRRKLVILRKANDKPIDLDILSPFAEPLHYLLLLPEGTLGWSPLMLPKLRVQVKLSQVHGSCNKVDSSQLFNRNFRP</sequence>
<name>A0AAD7E896_9AGAR</name>
<dbReference type="EMBL" id="JARIHO010000114">
    <property type="protein sequence ID" value="KAJ7302588.1"/>
    <property type="molecule type" value="Genomic_DNA"/>
</dbReference>
<protein>
    <submittedName>
        <fullName evidence="1">Uncharacterized protein</fullName>
    </submittedName>
</protein>
<evidence type="ECO:0000313" key="1">
    <source>
        <dbReference type="EMBL" id="KAJ7302588.1"/>
    </source>
</evidence>
<dbReference type="Proteomes" id="UP001218218">
    <property type="component" value="Unassembled WGS sequence"/>
</dbReference>
<accession>A0AAD7E896</accession>
<proteinExistence type="predicted"/>
<reference evidence="1" key="1">
    <citation type="submission" date="2023-03" db="EMBL/GenBank/DDBJ databases">
        <title>Massive genome expansion in bonnet fungi (Mycena s.s.) driven by repeated elements and novel gene families across ecological guilds.</title>
        <authorList>
            <consortium name="Lawrence Berkeley National Laboratory"/>
            <person name="Harder C.B."/>
            <person name="Miyauchi S."/>
            <person name="Viragh M."/>
            <person name="Kuo A."/>
            <person name="Thoen E."/>
            <person name="Andreopoulos B."/>
            <person name="Lu D."/>
            <person name="Skrede I."/>
            <person name="Drula E."/>
            <person name="Henrissat B."/>
            <person name="Morin E."/>
            <person name="Kohler A."/>
            <person name="Barry K."/>
            <person name="LaButti K."/>
            <person name="Morin E."/>
            <person name="Salamov A."/>
            <person name="Lipzen A."/>
            <person name="Mereny Z."/>
            <person name="Hegedus B."/>
            <person name="Baldrian P."/>
            <person name="Stursova M."/>
            <person name="Weitz H."/>
            <person name="Taylor A."/>
            <person name="Grigoriev I.V."/>
            <person name="Nagy L.G."/>
            <person name="Martin F."/>
            <person name="Kauserud H."/>
        </authorList>
    </citation>
    <scope>NUCLEOTIDE SEQUENCE</scope>
    <source>
        <strain evidence="1">CBHHK002</strain>
    </source>
</reference>
<keyword evidence="2" id="KW-1185">Reference proteome</keyword>